<proteinExistence type="inferred from homology"/>
<comment type="caution">
    <text evidence="3">The sequence shown here is derived from an EMBL/GenBank/DDBJ whole genome shotgun (WGS) entry which is preliminary data.</text>
</comment>
<dbReference type="RefSeq" id="WP_330431350.1">
    <property type="nucleotide sequence ID" value="NZ_JAZDUF010000001.1"/>
</dbReference>
<name>A0ABU7M9E4_9ACTN</name>
<dbReference type="InterPro" id="IPR011008">
    <property type="entry name" value="Dimeric_a/b-barrel"/>
</dbReference>
<comment type="similarity">
    <text evidence="1">Belongs to the YciI family.</text>
</comment>
<dbReference type="EMBL" id="JAZDUF010000001">
    <property type="protein sequence ID" value="MEE3849732.1"/>
    <property type="molecule type" value="Genomic_DNA"/>
</dbReference>
<feature type="domain" description="YCII-related" evidence="2">
    <location>
        <begin position="1"/>
        <end position="115"/>
    </location>
</feature>
<dbReference type="InterPro" id="IPR005545">
    <property type="entry name" value="YCII"/>
</dbReference>
<evidence type="ECO:0000256" key="1">
    <source>
        <dbReference type="ARBA" id="ARBA00007689"/>
    </source>
</evidence>
<gene>
    <name evidence="3" type="ORF">VZC37_05280</name>
</gene>
<dbReference type="SUPFAM" id="SSF54909">
    <property type="entry name" value="Dimeric alpha+beta barrel"/>
    <property type="match status" value="1"/>
</dbReference>
<accession>A0ABU7M9E4</accession>
<dbReference type="Gene3D" id="3.30.70.1060">
    <property type="entry name" value="Dimeric alpha+beta barrel"/>
    <property type="match status" value="1"/>
</dbReference>
<organism evidence="3 4">
    <name type="scientific">Gordonia sesuvii</name>
    <dbReference type="NCBI Taxonomy" id="3116777"/>
    <lineage>
        <taxon>Bacteria</taxon>
        <taxon>Bacillati</taxon>
        <taxon>Actinomycetota</taxon>
        <taxon>Actinomycetes</taxon>
        <taxon>Mycobacteriales</taxon>
        <taxon>Gordoniaceae</taxon>
        <taxon>Gordonia</taxon>
    </lineage>
</organism>
<dbReference type="PANTHER" id="PTHR35174:SF4">
    <property type="entry name" value="BLL7163 PROTEIN"/>
    <property type="match status" value="1"/>
</dbReference>
<evidence type="ECO:0000313" key="4">
    <source>
        <dbReference type="Proteomes" id="UP001347146"/>
    </source>
</evidence>
<sequence length="141" mass="15689">MKYMLIMRATEAAEAAAAEVDFQEIINAMGRFNEEMINAGVLLSGEGLADPSEGFVVSFSADEDPLVTDGPYGEVHEMFNGFWILQVSSKEEAAQWAKKAPLGPGTKLEVRRVTDESDFEDYADNEYVQKEKGWREELGTK</sequence>
<reference evidence="3 4" key="1">
    <citation type="submission" date="2024-01" db="EMBL/GenBank/DDBJ databases">
        <title>Draft genome sequence of Gordonia sp. LSe1-13.</title>
        <authorList>
            <person name="Suphannarot A."/>
            <person name="Mingma R."/>
        </authorList>
    </citation>
    <scope>NUCLEOTIDE SEQUENCE [LARGE SCALE GENOMIC DNA]</scope>
    <source>
        <strain evidence="3 4">LSe1-13</strain>
    </source>
</reference>
<evidence type="ECO:0000259" key="2">
    <source>
        <dbReference type="Pfam" id="PF03795"/>
    </source>
</evidence>
<protein>
    <submittedName>
        <fullName evidence="3">YciI family protein</fullName>
    </submittedName>
</protein>
<dbReference type="PANTHER" id="PTHR35174">
    <property type="entry name" value="BLL7171 PROTEIN-RELATED"/>
    <property type="match status" value="1"/>
</dbReference>
<evidence type="ECO:0000313" key="3">
    <source>
        <dbReference type="EMBL" id="MEE3849732.1"/>
    </source>
</evidence>
<keyword evidence="4" id="KW-1185">Reference proteome</keyword>
<dbReference type="Proteomes" id="UP001347146">
    <property type="component" value="Unassembled WGS sequence"/>
</dbReference>
<dbReference type="Pfam" id="PF03795">
    <property type="entry name" value="YCII"/>
    <property type="match status" value="1"/>
</dbReference>